<dbReference type="Proteomes" id="UP000199373">
    <property type="component" value="Unassembled WGS sequence"/>
</dbReference>
<organism evidence="1 2">
    <name type="scientific">Prevotella aff. ruminicola Tc2-24</name>
    <dbReference type="NCBI Taxonomy" id="81582"/>
    <lineage>
        <taxon>Bacteria</taxon>
        <taxon>Pseudomonadati</taxon>
        <taxon>Bacteroidota</taxon>
        <taxon>Bacteroidia</taxon>
        <taxon>Bacteroidales</taxon>
        <taxon>Prevotellaceae</taxon>
        <taxon>Prevotella</taxon>
    </lineage>
</organism>
<evidence type="ECO:0000313" key="2">
    <source>
        <dbReference type="Proteomes" id="UP000199373"/>
    </source>
</evidence>
<keyword evidence="2" id="KW-1185">Reference proteome</keyword>
<dbReference type="EMBL" id="FOIQ01000005">
    <property type="protein sequence ID" value="SEW20041.1"/>
    <property type="molecule type" value="Genomic_DNA"/>
</dbReference>
<proteinExistence type="predicted"/>
<accession>A0A1I0PZU3</accession>
<dbReference type="AlphaFoldDB" id="A0A1I0PZU3"/>
<sequence>MRDLLQQEIESKQEPNALYEKLGYSLWFFPIYKELERIE</sequence>
<evidence type="ECO:0000313" key="1">
    <source>
        <dbReference type="EMBL" id="SEW20041.1"/>
    </source>
</evidence>
<name>A0A1I0PZU3_9BACT</name>
<reference evidence="1 2" key="1">
    <citation type="submission" date="2016-10" db="EMBL/GenBank/DDBJ databases">
        <authorList>
            <person name="de Groot N.N."/>
        </authorList>
    </citation>
    <scope>NUCLEOTIDE SEQUENCE [LARGE SCALE GENOMIC DNA]</scope>
    <source>
        <strain evidence="1 2">TC2-24</strain>
    </source>
</reference>
<protein>
    <submittedName>
        <fullName evidence="1">Uncharacterized protein</fullName>
    </submittedName>
</protein>
<gene>
    <name evidence="1" type="ORF">SAMN04487850_2090</name>
</gene>